<proteinExistence type="predicted"/>
<dbReference type="PANTHER" id="PTHR46797">
    <property type="entry name" value="HTH-TYPE TRANSCRIPTIONAL REGULATOR"/>
    <property type="match status" value="1"/>
</dbReference>
<dbReference type="Proteomes" id="UP000199652">
    <property type="component" value="Unassembled WGS sequence"/>
</dbReference>
<evidence type="ECO:0000313" key="4">
    <source>
        <dbReference type="Proteomes" id="UP000199652"/>
    </source>
</evidence>
<dbReference type="Gene3D" id="1.10.260.40">
    <property type="entry name" value="lambda repressor-like DNA-binding domains"/>
    <property type="match status" value="1"/>
</dbReference>
<evidence type="ECO:0000313" key="3">
    <source>
        <dbReference type="EMBL" id="SDY27015.1"/>
    </source>
</evidence>
<dbReference type="GO" id="GO:0005829">
    <property type="term" value="C:cytosol"/>
    <property type="evidence" value="ECO:0007669"/>
    <property type="project" value="TreeGrafter"/>
</dbReference>
<accession>A0A1H3II02</accession>
<dbReference type="SUPFAM" id="SSF47413">
    <property type="entry name" value="lambda repressor-like DNA-binding domains"/>
    <property type="match status" value="1"/>
</dbReference>
<sequence>MGTLYEEDFSDRLAELRIKKGVSARDMSLSLGQSSGYINHIENRQILPSMSVFFNICEYFGITPKQFFAIEEKDPVLIGETIEYLKRLNQEHLLCLSVLARDLVRE</sequence>
<evidence type="ECO:0000256" key="1">
    <source>
        <dbReference type="ARBA" id="ARBA00023125"/>
    </source>
</evidence>
<dbReference type="Pfam" id="PF12844">
    <property type="entry name" value="HTH_19"/>
    <property type="match status" value="1"/>
</dbReference>
<feature type="domain" description="HTH cro/C1-type" evidence="2">
    <location>
        <begin position="13"/>
        <end position="67"/>
    </location>
</feature>
<reference evidence="4" key="1">
    <citation type="submission" date="2016-10" db="EMBL/GenBank/DDBJ databases">
        <authorList>
            <person name="Varghese N."/>
            <person name="Submissions S."/>
        </authorList>
    </citation>
    <scope>NUCLEOTIDE SEQUENCE [LARGE SCALE GENOMIC DNA]</scope>
    <source>
        <strain evidence="4">VPI 5359</strain>
    </source>
</reference>
<dbReference type="InterPro" id="IPR050807">
    <property type="entry name" value="TransReg_Diox_bact_type"/>
</dbReference>
<dbReference type="EMBL" id="FNOU01000023">
    <property type="protein sequence ID" value="SDY27015.1"/>
    <property type="molecule type" value="Genomic_DNA"/>
</dbReference>
<dbReference type="STRING" id="1528.SAMN04488579_12318"/>
<dbReference type="GO" id="GO:0003700">
    <property type="term" value="F:DNA-binding transcription factor activity"/>
    <property type="evidence" value="ECO:0007669"/>
    <property type="project" value="TreeGrafter"/>
</dbReference>
<dbReference type="SMART" id="SM00530">
    <property type="entry name" value="HTH_XRE"/>
    <property type="match status" value="1"/>
</dbReference>
<dbReference type="AlphaFoldDB" id="A0A1H3II02"/>
<dbReference type="PROSITE" id="PS50943">
    <property type="entry name" value="HTH_CROC1"/>
    <property type="match status" value="1"/>
</dbReference>
<dbReference type="InterPro" id="IPR001387">
    <property type="entry name" value="Cro/C1-type_HTH"/>
</dbReference>
<dbReference type="RefSeq" id="WP_422717901.1">
    <property type="nucleotide sequence ID" value="NZ_FNOU01000023.1"/>
</dbReference>
<evidence type="ECO:0000259" key="2">
    <source>
        <dbReference type="PROSITE" id="PS50943"/>
    </source>
</evidence>
<organism evidence="3 4">
    <name type="scientific">Eubacterium barkeri</name>
    <name type="common">Clostridium barkeri</name>
    <dbReference type="NCBI Taxonomy" id="1528"/>
    <lineage>
        <taxon>Bacteria</taxon>
        <taxon>Bacillati</taxon>
        <taxon>Bacillota</taxon>
        <taxon>Clostridia</taxon>
        <taxon>Eubacteriales</taxon>
        <taxon>Eubacteriaceae</taxon>
        <taxon>Eubacterium</taxon>
    </lineage>
</organism>
<dbReference type="PANTHER" id="PTHR46797:SF1">
    <property type="entry name" value="METHYLPHOSPHONATE SYNTHASE"/>
    <property type="match status" value="1"/>
</dbReference>
<name>A0A1H3II02_EUBBA</name>
<keyword evidence="1 3" id="KW-0238">DNA-binding</keyword>
<dbReference type="CDD" id="cd00093">
    <property type="entry name" value="HTH_XRE"/>
    <property type="match status" value="1"/>
</dbReference>
<protein>
    <submittedName>
        <fullName evidence="3">DNA-binding transcriptional regulator, XRE-family HTH domain</fullName>
    </submittedName>
</protein>
<dbReference type="InterPro" id="IPR010982">
    <property type="entry name" value="Lambda_DNA-bd_dom_sf"/>
</dbReference>
<gene>
    <name evidence="3" type="ORF">SAMN04488579_12318</name>
</gene>
<dbReference type="GO" id="GO:0003677">
    <property type="term" value="F:DNA binding"/>
    <property type="evidence" value="ECO:0007669"/>
    <property type="project" value="UniProtKB-KW"/>
</dbReference>
<keyword evidence="4" id="KW-1185">Reference proteome</keyword>